<dbReference type="InterPro" id="IPR011989">
    <property type="entry name" value="ARM-like"/>
</dbReference>
<accession>A0A381YYI9</accession>
<dbReference type="Gene3D" id="2.60.40.1730">
    <property type="entry name" value="tricorn interacting facor f3 domain"/>
    <property type="match status" value="1"/>
</dbReference>
<dbReference type="Pfam" id="PF17900">
    <property type="entry name" value="Peptidase_M1_N"/>
    <property type="match status" value="1"/>
</dbReference>
<evidence type="ECO:0000256" key="6">
    <source>
        <dbReference type="ARBA" id="ARBA00022801"/>
    </source>
</evidence>
<feature type="domain" description="Aminopeptidase N-like N-terminal" evidence="10">
    <location>
        <begin position="39"/>
        <end position="221"/>
    </location>
</feature>
<keyword evidence="7" id="KW-0862">Zinc</keyword>
<dbReference type="GO" id="GO:0042277">
    <property type="term" value="F:peptide binding"/>
    <property type="evidence" value="ECO:0007669"/>
    <property type="project" value="TreeGrafter"/>
</dbReference>
<keyword evidence="4" id="KW-0645">Protease</keyword>
<dbReference type="SUPFAM" id="SSF63737">
    <property type="entry name" value="Leukotriene A4 hydrolase N-terminal domain"/>
    <property type="match status" value="1"/>
</dbReference>
<gene>
    <name evidence="11" type="ORF">METZ01_LOCUS134556</name>
</gene>
<dbReference type="GO" id="GO:0005615">
    <property type="term" value="C:extracellular space"/>
    <property type="evidence" value="ECO:0007669"/>
    <property type="project" value="TreeGrafter"/>
</dbReference>
<dbReference type="GO" id="GO:0006508">
    <property type="term" value="P:proteolysis"/>
    <property type="evidence" value="ECO:0007669"/>
    <property type="project" value="UniProtKB-KW"/>
</dbReference>
<evidence type="ECO:0000256" key="1">
    <source>
        <dbReference type="ARBA" id="ARBA00001947"/>
    </source>
</evidence>
<dbReference type="InterPro" id="IPR045357">
    <property type="entry name" value="Aminopeptidase_N-like_N"/>
</dbReference>
<dbReference type="GO" id="GO:0043171">
    <property type="term" value="P:peptide catabolic process"/>
    <property type="evidence" value="ECO:0007669"/>
    <property type="project" value="TreeGrafter"/>
</dbReference>
<dbReference type="InterPro" id="IPR016024">
    <property type="entry name" value="ARM-type_fold"/>
</dbReference>
<dbReference type="EMBL" id="UINC01019307">
    <property type="protein sequence ID" value="SVA81702.1"/>
    <property type="molecule type" value="Genomic_DNA"/>
</dbReference>
<dbReference type="PANTHER" id="PTHR11533">
    <property type="entry name" value="PROTEASE M1 ZINC METALLOPROTEASE"/>
    <property type="match status" value="1"/>
</dbReference>
<keyword evidence="3" id="KW-0031">Aminopeptidase</keyword>
<comment type="cofactor">
    <cofactor evidence="1">
        <name>Zn(2+)</name>
        <dbReference type="ChEBI" id="CHEBI:29105"/>
    </cofactor>
</comment>
<dbReference type="GO" id="GO:0008270">
    <property type="term" value="F:zinc ion binding"/>
    <property type="evidence" value="ECO:0007669"/>
    <property type="project" value="InterPro"/>
</dbReference>
<dbReference type="PANTHER" id="PTHR11533:SF174">
    <property type="entry name" value="PUROMYCIN-SENSITIVE AMINOPEPTIDASE-RELATED"/>
    <property type="match status" value="1"/>
</dbReference>
<proteinExistence type="inferred from homology"/>
<dbReference type="GO" id="GO:0070006">
    <property type="term" value="F:metalloaminopeptidase activity"/>
    <property type="evidence" value="ECO:0007669"/>
    <property type="project" value="TreeGrafter"/>
</dbReference>
<dbReference type="GO" id="GO:0016020">
    <property type="term" value="C:membrane"/>
    <property type="evidence" value="ECO:0007669"/>
    <property type="project" value="TreeGrafter"/>
</dbReference>
<evidence type="ECO:0000256" key="3">
    <source>
        <dbReference type="ARBA" id="ARBA00022438"/>
    </source>
</evidence>
<dbReference type="Gene3D" id="1.10.390.10">
    <property type="entry name" value="Neutral Protease Domain 2"/>
    <property type="match status" value="1"/>
</dbReference>
<dbReference type="Gene3D" id="1.25.10.10">
    <property type="entry name" value="Leucine-rich Repeat Variant"/>
    <property type="match status" value="1"/>
</dbReference>
<evidence type="ECO:0000256" key="8">
    <source>
        <dbReference type="ARBA" id="ARBA00023049"/>
    </source>
</evidence>
<comment type="similarity">
    <text evidence="2">Belongs to the peptidase M1 family.</text>
</comment>
<reference evidence="11" key="1">
    <citation type="submission" date="2018-05" db="EMBL/GenBank/DDBJ databases">
        <authorList>
            <person name="Lanie J.A."/>
            <person name="Ng W.-L."/>
            <person name="Kazmierczak K.M."/>
            <person name="Andrzejewski T.M."/>
            <person name="Davidsen T.M."/>
            <person name="Wayne K.J."/>
            <person name="Tettelin H."/>
            <person name="Glass J.I."/>
            <person name="Rusch D."/>
            <person name="Podicherti R."/>
            <person name="Tsui H.-C.T."/>
            <person name="Winkler M.E."/>
        </authorList>
    </citation>
    <scope>NUCLEOTIDE SEQUENCE</scope>
</reference>
<dbReference type="Pfam" id="PF01433">
    <property type="entry name" value="Peptidase_M1"/>
    <property type="match status" value="1"/>
</dbReference>
<evidence type="ECO:0000256" key="7">
    <source>
        <dbReference type="ARBA" id="ARBA00022833"/>
    </source>
</evidence>
<dbReference type="InterPro" id="IPR027268">
    <property type="entry name" value="Peptidase_M4/M1_CTD_sf"/>
</dbReference>
<feature type="domain" description="Peptidase M1 membrane alanine aminopeptidase" evidence="9">
    <location>
        <begin position="257"/>
        <end position="464"/>
    </location>
</feature>
<dbReference type="GO" id="GO:0005737">
    <property type="term" value="C:cytoplasm"/>
    <property type="evidence" value="ECO:0007669"/>
    <property type="project" value="TreeGrafter"/>
</dbReference>
<keyword evidence="8" id="KW-0482">Metalloprotease</keyword>
<evidence type="ECO:0000256" key="2">
    <source>
        <dbReference type="ARBA" id="ARBA00010136"/>
    </source>
</evidence>
<sequence>MILRLISIVLITSTLSGQKIDVYSRPVRTLPDFDIDVIHYDIHLRIAEQEKSFFGQTTITFKSLKENLQTVPLHAETFSILTVKDGLNELDYNYQNGWLKIKTQKPLSKGEQKSFTIRYESIGKVVDPSKYGMGGAKVLGIGYFPETKDNPELVQSHNFPEGARHWFPSNDHPADKATSRIATTIRSDWKVLSNGMLTDTQYKGDSTTYVWDLNLPNSTYLYVMVAGPFKVIEDSHGDIPTNYWVYPKDVPHGMRSFHRTPEIMSFFEKEYGVPYPWPKMDQITIPGIGGGAESTTATILGDITIHDEKADKDFPSHWLVAHEAAHQWWGDYITMGDWHHAWLNESFGTYGEYLYSTHLNGHDEGKINLWKKKQAYLREYHNRYSRPMVFNQWKYPNQNFDSHIYPRGAAVLHMLRQIIGDEKFKHFQRTFLNRYAFGNPVTQDLIDVVNESAEKDMTWFFNQWVLGAGHPIMEIDHKWEKGKLTINIKQVQEGRDFSIFQLPATVAFYNGANVKVEQIPINKKEHVFTFNLRKKPDLVRFDPQDELLYEATFPQSIDELIFQLKHDNVIGRAQAARRLKDHASNKKVLKALEKAARRDKQWFVREASLNSLSDYASIRLLVKQYKVEKHTQPRKTIISVLAKSDPEVALKLIRTNLDLDESYVVQAEMIRQLGKIGLESDLMILHKYINIWSPRKILSKAAKQSTESIQDRS</sequence>
<name>A0A381YYI9_9ZZZZ</name>
<dbReference type="SUPFAM" id="SSF48371">
    <property type="entry name" value="ARM repeat"/>
    <property type="match status" value="1"/>
</dbReference>
<dbReference type="InterPro" id="IPR014782">
    <property type="entry name" value="Peptidase_M1_dom"/>
</dbReference>
<keyword evidence="5" id="KW-0479">Metal-binding</keyword>
<dbReference type="InterPro" id="IPR001930">
    <property type="entry name" value="Peptidase_M1"/>
</dbReference>
<evidence type="ECO:0000259" key="9">
    <source>
        <dbReference type="Pfam" id="PF01433"/>
    </source>
</evidence>
<dbReference type="InterPro" id="IPR050344">
    <property type="entry name" value="Peptidase_M1_aminopeptidases"/>
</dbReference>
<evidence type="ECO:0000259" key="10">
    <source>
        <dbReference type="Pfam" id="PF17900"/>
    </source>
</evidence>
<dbReference type="SUPFAM" id="SSF55486">
    <property type="entry name" value="Metalloproteases ('zincins'), catalytic domain"/>
    <property type="match status" value="1"/>
</dbReference>
<organism evidence="11">
    <name type="scientific">marine metagenome</name>
    <dbReference type="NCBI Taxonomy" id="408172"/>
    <lineage>
        <taxon>unclassified sequences</taxon>
        <taxon>metagenomes</taxon>
        <taxon>ecological metagenomes</taxon>
    </lineage>
</organism>
<keyword evidence="6" id="KW-0378">Hydrolase</keyword>
<dbReference type="CDD" id="cd09603">
    <property type="entry name" value="M1_APN_like"/>
    <property type="match status" value="1"/>
</dbReference>
<dbReference type="InterPro" id="IPR042097">
    <property type="entry name" value="Aminopeptidase_N-like_N_sf"/>
</dbReference>
<evidence type="ECO:0000256" key="5">
    <source>
        <dbReference type="ARBA" id="ARBA00022723"/>
    </source>
</evidence>
<evidence type="ECO:0000313" key="11">
    <source>
        <dbReference type="EMBL" id="SVA81702.1"/>
    </source>
</evidence>
<evidence type="ECO:0000256" key="4">
    <source>
        <dbReference type="ARBA" id="ARBA00022670"/>
    </source>
</evidence>
<dbReference type="PRINTS" id="PR00756">
    <property type="entry name" value="ALADIPTASE"/>
</dbReference>
<protein>
    <submittedName>
        <fullName evidence="11">Uncharacterized protein</fullName>
    </submittedName>
</protein>
<dbReference type="AlphaFoldDB" id="A0A381YYI9"/>